<accession>A0ABS0QTA6</accession>
<gene>
    <name evidence="1" type="ORF">I9026_11660</name>
</gene>
<reference evidence="1 2" key="1">
    <citation type="submission" date="2020-12" db="EMBL/GenBank/DDBJ databases">
        <title>Genomic analysis of Staphylococcus felis from a cat with skin infection.</title>
        <authorList>
            <person name="Aslantas O."/>
            <person name="Keskin O."/>
            <person name="Buyukaltay K."/>
            <person name="Gullu Yucetepe A."/>
        </authorList>
    </citation>
    <scope>NUCLEOTIDE SEQUENCE [LARGE SCALE GENOMIC DNA]</scope>
    <source>
        <strain evidence="1 2">HARRANVET</strain>
    </source>
</reference>
<dbReference type="SMART" id="SM01260">
    <property type="entry name" value="LANC_like"/>
    <property type="match status" value="1"/>
</dbReference>
<dbReference type="InterPro" id="IPR033889">
    <property type="entry name" value="LanC"/>
</dbReference>
<comment type="caution">
    <text evidence="1">The sequence shown here is derived from an EMBL/GenBank/DDBJ whole genome shotgun (WGS) entry which is preliminary data.</text>
</comment>
<dbReference type="CDD" id="cd04793">
    <property type="entry name" value="LanC"/>
    <property type="match status" value="1"/>
</dbReference>
<dbReference type="PRINTS" id="PR01954">
    <property type="entry name" value="EPICPROTEIN"/>
</dbReference>
<protein>
    <submittedName>
        <fullName evidence="1">Lanthionine synthetase C family protein</fullName>
    </submittedName>
</protein>
<dbReference type="Pfam" id="PF05147">
    <property type="entry name" value="LANC_like"/>
    <property type="match status" value="1"/>
</dbReference>
<dbReference type="SUPFAM" id="SSF158745">
    <property type="entry name" value="LanC-like"/>
    <property type="match status" value="1"/>
</dbReference>
<dbReference type="EMBL" id="JAEDAQ010000026">
    <property type="protein sequence ID" value="MBH9582027.1"/>
    <property type="molecule type" value="Genomic_DNA"/>
</dbReference>
<keyword evidence="2" id="KW-1185">Reference proteome</keyword>
<proteinExistence type="predicted"/>
<dbReference type="InterPro" id="IPR007822">
    <property type="entry name" value="LANC-like"/>
</dbReference>
<dbReference type="Gene3D" id="1.50.10.20">
    <property type="match status" value="1"/>
</dbReference>
<evidence type="ECO:0000313" key="1">
    <source>
        <dbReference type="EMBL" id="MBH9582027.1"/>
    </source>
</evidence>
<dbReference type="InterPro" id="IPR020406">
    <property type="entry name" value="Epidermin_biosynth_EpiC"/>
</dbReference>
<organism evidence="1 2">
    <name type="scientific">Staphylococcus felis</name>
    <dbReference type="NCBI Taxonomy" id="46127"/>
    <lineage>
        <taxon>Bacteria</taxon>
        <taxon>Bacillati</taxon>
        <taxon>Bacillota</taxon>
        <taxon>Bacilli</taxon>
        <taxon>Bacillales</taxon>
        <taxon>Staphylococcaceae</taxon>
        <taxon>Staphylococcus</taxon>
    </lineage>
</organism>
<dbReference type="PRINTS" id="PR01950">
    <property type="entry name" value="LANCSUPER"/>
</dbReference>
<evidence type="ECO:0000313" key="2">
    <source>
        <dbReference type="Proteomes" id="UP000597038"/>
    </source>
</evidence>
<sequence>MINIKLIKDILDEEIEFLSNVENASYIIENRSEFWDSYTLSHGYPGVILFLDSYQKSMKTNLSPLIHQYVSKLGDYLEQGIEGYSLFSGLTGVAFSIDLASNNNQNYQKILKTLDAIIIDKVNQFFIKSSIEANPSNFDVIQGLTGVGRYLLNRVNTNPEVNFTLKSILSYITDIHYSKKGWIISNKNQFLDIDKKRFPSGNINLGLAHGILGPFSLMALCKIHNFEIDNHKTILEDFSKYILNDSFQNKNEWLDRYDIEERYYPNYTVRNGWCYGETGLMNTLLLLGISLNDDNLIQKSKDILIKISKSDNTDLISPTFCHGLSSHLTILNEANKTLCAPQVEKYIEKVKHKIIEFYSIHHEFMFQDIEIEKNQKVYLNKVGILEGQLGVLLALMDYTFTKKNLDPLKDWKNIFLIN</sequence>
<dbReference type="Proteomes" id="UP000597038">
    <property type="component" value="Unassembled WGS sequence"/>
</dbReference>
<name>A0ABS0QTA6_9STAP</name>